<evidence type="ECO:0000256" key="1">
    <source>
        <dbReference type="ARBA" id="ARBA00022679"/>
    </source>
</evidence>
<sequence>MTKTQEETQIEIQDIQLEAGVPQDTANKSLCEHTQDAQTFLITQAKIMAYVHGTATKMTISIDNYQHPFMINSGAHFSIIARNCLEHHFPNWEKQLFLTKEKNFNSSSGKMTSIGTIFKEIIIPHRKFNIRLNPEFVVLEDAHIQGFLLGTDYQRMCELTKAPVLIFPDFELPFKLYIDEACSQGLGEALHQRPIVGGEPREVVICYISRQLKYSEARYGATQTECLYLVWALEKIHYYLEGAVFKVYTDCTALKSLLNMKTTNRNMLRLQIAIQEYRERMTIIYKGGKATPMQMASEEGHWIISKATQHMNLK</sequence>
<keyword evidence="6" id="KW-0695">RNA-directed DNA polymerase</keyword>
<dbReference type="InterPro" id="IPR043502">
    <property type="entry name" value="DNA/RNA_pol_sf"/>
</dbReference>
<gene>
    <name evidence="8" type="ORF">O181_027847</name>
</gene>
<dbReference type="PANTHER" id="PTHR37984:SF5">
    <property type="entry name" value="PROTEIN NYNRIN-LIKE"/>
    <property type="match status" value="1"/>
</dbReference>
<dbReference type="GO" id="GO:0003964">
    <property type="term" value="F:RNA-directed DNA polymerase activity"/>
    <property type="evidence" value="ECO:0007669"/>
    <property type="project" value="UniProtKB-KW"/>
</dbReference>
<keyword evidence="1" id="KW-0808">Transferase</keyword>
<comment type="caution">
    <text evidence="8">The sequence shown here is derived from an EMBL/GenBank/DDBJ whole genome shotgun (WGS) entry which is preliminary data.</text>
</comment>
<dbReference type="OrthoDB" id="3245114at2759"/>
<dbReference type="GO" id="GO:0004519">
    <property type="term" value="F:endonuclease activity"/>
    <property type="evidence" value="ECO:0007669"/>
    <property type="project" value="UniProtKB-KW"/>
</dbReference>
<dbReference type="EMBL" id="AVOT02009455">
    <property type="protein sequence ID" value="MBW0488132.1"/>
    <property type="molecule type" value="Genomic_DNA"/>
</dbReference>
<feature type="domain" description="Reverse transcriptase RNase H-like" evidence="7">
    <location>
        <begin position="169"/>
        <end position="277"/>
    </location>
</feature>
<accession>A0A9Q3CTF0</accession>
<dbReference type="InterPro" id="IPR041373">
    <property type="entry name" value="RT_RNaseH"/>
</dbReference>
<evidence type="ECO:0000313" key="8">
    <source>
        <dbReference type="EMBL" id="MBW0488132.1"/>
    </source>
</evidence>
<proteinExistence type="predicted"/>
<organism evidence="8 9">
    <name type="scientific">Austropuccinia psidii MF-1</name>
    <dbReference type="NCBI Taxonomy" id="1389203"/>
    <lineage>
        <taxon>Eukaryota</taxon>
        <taxon>Fungi</taxon>
        <taxon>Dikarya</taxon>
        <taxon>Basidiomycota</taxon>
        <taxon>Pucciniomycotina</taxon>
        <taxon>Pucciniomycetes</taxon>
        <taxon>Pucciniales</taxon>
        <taxon>Sphaerophragmiaceae</taxon>
        <taxon>Austropuccinia</taxon>
    </lineage>
</organism>
<reference evidence="8" key="1">
    <citation type="submission" date="2021-03" db="EMBL/GenBank/DDBJ databases">
        <title>Draft genome sequence of rust myrtle Austropuccinia psidii MF-1, a brazilian biotype.</title>
        <authorList>
            <person name="Quecine M.C."/>
            <person name="Pachon D.M.R."/>
            <person name="Bonatelli M.L."/>
            <person name="Correr F.H."/>
            <person name="Franceschini L.M."/>
            <person name="Leite T.F."/>
            <person name="Margarido G.R.A."/>
            <person name="Almeida C.A."/>
            <person name="Ferrarezi J.A."/>
            <person name="Labate C.A."/>
        </authorList>
    </citation>
    <scope>NUCLEOTIDE SEQUENCE</scope>
    <source>
        <strain evidence="8">MF-1</strain>
    </source>
</reference>
<evidence type="ECO:0000256" key="2">
    <source>
        <dbReference type="ARBA" id="ARBA00022695"/>
    </source>
</evidence>
<keyword evidence="5" id="KW-0378">Hydrolase</keyword>
<evidence type="ECO:0000259" key="7">
    <source>
        <dbReference type="Pfam" id="PF17917"/>
    </source>
</evidence>
<name>A0A9Q3CTF0_9BASI</name>
<evidence type="ECO:0000256" key="3">
    <source>
        <dbReference type="ARBA" id="ARBA00022722"/>
    </source>
</evidence>
<evidence type="ECO:0000256" key="4">
    <source>
        <dbReference type="ARBA" id="ARBA00022759"/>
    </source>
</evidence>
<keyword evidence="3" id="KW-0540">Nuclease</keyword>
<dbReference type="InterPro" id="IPR050951">
    <property type="entry name" value="Retrovirus_Pol_polyprotein"/>
</dbReference>
<dbReference type="GO" id="GO:0016787">
    <property type="term" value="F:hydrolase activity"/>
    <property type="evidence" value="ECO:0007669"/>
    <property type="project" value="UniProtKB-KW"/>
</dbReference>
<dbReference type="PANTHER" id="PTHR37984">
    <property type="entry name" value="PROTEIN CBG26694"/>
    <property type="match status" value="1"/>
</dbReference>
<keyword evidence="2" id="KW-0548">Nucleotidyltransferase</keyword>
<evidence type="ECO:0000256" key="5">
    <source>
        <dbReference type="ARBA" id="ARBA00022801"/>
    </source>
</evidence>
<dbReference type="AlphaFoldDB" id="A0A9Q3CTF0"/>
<dbReference type="SUPFAM" id="SSF56672">
    <property type="entry name" value="DNA/RNA polymerases"/>
    <property type="match status" value="1"/>
</dbReference>
<dbReference type="Proteomes" id="UP000765509">
    <property type="component" value="Unassembled WGS sequence"/>
</dbReference>
<keyword evidence="9" id="KW-1185">Reference proteome</keyword>
<protein>
    <recommendedName>
        <fullName evidence="7">Reverse transcriptase RNase H-like domain-containing protein</fullName>
    </recommendedName>
</protein>
<evidence type="ECO:0000256" key="6">
    <source>
        <dbReference type="ARBA" id="ARBA00022918"/>
    </source>
</evidence>
<keyword evidence="4" id="KW-0255">Endonuclease</keyword>
<evidence type="ECO:0000313" key="9">
    <source>
        <dbReference type="Proteomes" id="UP000765509"/>
    </source>
</evidence>
<dbReference type="Pfam" id="PF17917">
    <property type="entry name" value="RT_RNaseH"/>
    <property type="match status" value="1"/>
</dbReference>